<dbReference type="Proteomes" id="UP000254304">
    <property type="component" value="Unassembled WGS sequence"/>
</dbReference>
<name>A0A377NIB8_9GAMM</name>
<dbReference type="EMBL" id="UGGO01000001">
    <property type="protein sequence ID" value="STQ46703.1"/>
    <property type="molecule type" value="Genomic_DNA"/>
</dbReference>
<sequence>MVVAPDFSDAKATKTLPLNAVVTPRTRNTLETGVGYSTDVGPRIKANWKKPWVNDRGQSIESTINLSGRSSRWT</sequence>
<evidence type="ECO:0000313" key="2">
    <source>
        <dbReference type="Proteomes" id="UP000254304"/>
    </source>
</evidence>
<dbReference type="AlphaFoldDB" id="A0A377NIB8"/>
<dbReference type="Gene3D" id="2.40.160.50">
    <property type="entry name" value="membrane protein fhac: a member of the omp85/tpsb transporter family"/>
    <property type="match status" value="1"/>
</dbReference>
<reference evidence="1 2" key="1">
    <citation type="submission" date="2018-06" db="EMBL/GenBank/DDBJ databases">
        <authorList>
            <consortium name="Pathogen Informatics"/>
            <person name="Doyle S."/>
        </authorList>
    </citation>
    <scope>NUCLEOTIDE SEQUENCE [LARGE SCALE GENOMIC DNA]</scope>
    <source>
        <strain evidence="1 2">NCTC12157</strain>
    </source>
</reference>
<evidence type="ECO:0000313" key="1">
    <source>
        <dbReference type="EMBL" id="STQ46703.1"/>
    </source>
</evidence>
<proteinExistence type="predicted"/>
<accession>A0A377NIB8</accession>
<protein>
    <submittedName>
        <fullName evidence="1">Uncharacterized protein</fullName>
    </submittedName>
</protein>
<organism evidence="1 2">
    <name type="scientific">Ewingella americana</name>
    <dbReference type="NCBI Taxonomy" id="41202"/>
    <lineage>
        <taxon>Bacteria</taxon>
        <taxon>Pseudomonadati</taxon>
        <taxon>Pseudomonadota</taxon>
        <taxon>Gammaproteobacteria</taxon>
        <taxon>Enterobacterales</taxon>
        <taxon>Yersiniaceae</taxon>
        <taxon>Ewingella</taxon>
    </lineage>
</organism>
<gene>
    <name evidence="1" type="ORF">NCTC12157_04493</name>
</gene>